<dbReference type="InterPro" id="IPR041492">
    <property type="entry name" value="HAD_2"/>
</dbReference>
<keyword evidence="6 10" id="KW-0479">Metal-binding</keyword>
<evidence type="ECO:0000313" key="11">
    <source>
        <dbReference type="EMBL" id="GLS82181.1"/>
    </source>
</evidence>
<dbReference type="AlphaFoldDB" id="A0AA37TUU6"/>
<dbReference type="NCBIfam" id="TIGR01449">
    <property type="entry name" value="PGP_bact"/>
    <property type="match status" value="1"/>
</dbReference>
<dbReference type="NCBIfam" id="TIGR01549">
    <property type="entry name" value="HAD-SF-IA-v1"/>
    <property type="match status" value="1"/>
</dbReference>
<evidence type="ECO:0000256" key="5">
    <source>
        <dbReference type="ARBA" id="ARBA00013078"/>
    </source>
</evidence>
<dbReference type="GO" id="GO:0005829">
    <property type="term" value="C:cytosol"/>
    <property type="evidence" value="ECO:0007669"/>
    <property type="project" value="TreeGrafter"/>
</dbReference>
<evidence type="ECO:0000256" key="6">
    <source>
        <dbReference type="ARBA" id="ARBA00022723"/>
    </source>
</evidence>
<dbReference type="SFLD" id="SFLDG01129">
    <property type="entry name" value="C1.5:_HAD__Beta-PGM__Phosphata"/>
    <property type="match status" value="1"/>
</dbReference>
<keyword evidence="9 10" id="KW-0119">Carbohydrate metabolism</keyword>
<dbReference type="InterPro" id="IPR023198">
    <property type="entry name" value="PGP-like_dom2"/>
</dbReference>
<organism evidence="11 12">
    <name type="scientific">Paraferrimonas haliotis</name>
    <dbReference type="NCBI Taxonomy" id="2013866"/>
    <lineage>
        <taxon>Bacteria</taxon>
        <taxon>Pseudomonadati</taxon>
        <taxon>Pseudomonadota</taxon>
        <taxon>Gammaproteobacteria</taxon>
        <taxon>Alteromonadales</taxon>
        <taxon>Ferrimonadaceae</taxon>
        <taxon>Paraferrimonas</taxon>
    </lineage>
</organism>
<dbReference type="PANTHER" id="PTHR43434">
    <property type="entry name" value="PHOSPHOGLYCOLATE PHOSPHATASE"/>
    <property type="match status" value="1"/>
</dbReference>
<dbReference type="EMBL" id="BSPO01000001">
    <property type="protein sequence ID" value="GLS82181.1"/>
    <property type="molecule type" value="Genomic_DNA"/>
</dbReference>
<feature type="binding site" evidence="10">
    <location>
        <position position="11"/>
    </location>
    <ligand>
        <name>Mg(2+)</name>
        <dbReference type="ChEBI" id="CHEBI:18420"/>
    </ligand>
</feature>
<feature type="binding site" evidence="10">
    <location>
        <position position="174"/>
    </location>
    <ligand>
        <name>Mg(2+)</name>
        <dbReference type="ChEBI" id="CHEBI:18420"/>
    </ligand>
</feature>
<comment type="caution">
    <text evidence="11">The sequence shown here is derived from an EMBL/GenBank/DDBJ whole genome shotgun (WGS) entry which is preliminary data.</text>
</comment>
<evidence type="ECO:0000256" key="10">
    <source>
        <dbReference type="HAMAP-Rule" id="MF_00495"/>
    </source>
</evidence>
<dbReference type="RefSeq" id="WP_095497738.1">
    <property type="nucleotide sequence ID" value="NZ_BSPO01000001.1"/>
</dbReference>
<keyword evidence="12" id="KW-1185">Reference proteome</keyword>
<dbReference type="InterPro" id="IPR023214">
    <property type="entry name" value="HAD_sf"/>
</dbReference>
<dbReference type="SFLD" id="SFLDS00003">
    <property type="entry name" value="Haloacid_Dehalogenase"/>
    <property type="match status" value="1"/>
</dbReference>
<dbReference type="SFLD" id="SFLDG01135">
    <property type="entry name" value="C1.5.6:_HAD__Beta-PGM__Phospha"/>
    <property type="match status" value="1"/>
</dbReference>
<keyword evidence="7 10" id="KW-0378">Hydrolase</keyword>
<dbReference type="Gene3D" id="3.40.50.1000">
    <property type="entry name" value="HAD superfamily/HAD-like"/>
    <property type="match status" value="1"/>
</dbReference>
<evidence type="ECO:0000256" key="8">
    <source>
        <dbReference type="ARBA" id="ARBA00022842"/>
    </source>
</evidence>
<dbReference type="EC" id="3.1.3.18" evidence="5 10"/>
<dbReference type="Gene3D" id="1.10.150.240">
    <property type="entry name" value="Putative phosphatase, domain 2"/>
    <property type="match status" value="1"/>
</dbReference>
<evidence type="ECO:0000256" key="1">
    <source>
        <dbReference type="ARBA" id="ARBA00000830"/>
    </source>
</evidence>
<reference evidence="11 12" key="1">
    <citation type="journal article" date="2014" name="Int. J. Syst. Evol. Microbiol.">
        <title>Complete genome sequence of Corynebacterium casei LMG S-19264T (=DSM 44701T), isolated from a smear-ripened cheese.</title>
        <authorList>
            <consortium name="US DOE Joint Genome Institute (JGI-PGF)"/>
            <person name="Walter F."/>
            <person name="Albersmeier A."/>
            <person name="Kalinowski J."/>
            <person name="Ruckert C."/>
        </authorList>
    </citation>
    <scope>NUCLEOTIDE SEQUENCE [LARGE SCALE GENOMIC DNA]</scope>
    <source>
        <strain evidence="11 12">NBRC 112785</strain>
    </source>
</reference>
<dbReference type="PANTHER" id="PTHR43434:SF1">
    <property type="entry name" value="PHOSPHOGLYCOLATE PHOSPHATASE"/>
    <property type="match status" value="1"/>
</dbReference>
<dbReference type="NCBIfam" id="NF009695">
    <property type="entry name" value="PRK13222.1-2"/>
    <property type="match status" value="1"/>
</dbReference>
<evidence type="ECO:0000256" key="3">
    <source>
        <dbReference type="ARBA" id="ARBA00004818"/>
    </source>
</evidence>
<comment type="catalytic activity">
    <reaction evidence="1 10">
        <text>2-phosphoglycolate + H2O = glycolate + phosphate</text>
        <dbReference type="Rhea" id="RHEA:14369"/>
        <dbReference type="ChEBI" id="CHEBI:15377"/>
        <dbReference type="ChEBI" id="CHEBI:29805"/>
        <dbReference type="ChEBI" id="CHEBI:43474"/>
        <dbReference type="ChEBI" id="CHEBI:58033"/>
        <dbReference type="EC" id="3.1.3.18"/>
    </reaction>
</comment>
<evidence type="ECO:0000256" key="9">
    <source>
        <dbReference type="ARBA" id="ARBA00023277"/>
    </source>
</evidence>
<name>A0AA37TUU6_9GAMM</name>
<dbReference type="CDD" id="cd16417">
    <property type="entry name" value="HAD_PGPase"/>
    <property type="match status" value="1"/>
</dbReference>
<comment type="cofactor">
    <cofactor evidence="2 10">
        <name>Mg(2+)</name>
        <dbReference type="ChEBI" id="CHEBI:18420"/>
    </cofactor>
</comment>
<dbReference type="InterPro" id="IPR006439">
    <property type="entry name" value="HAD-SF_hydro_IA"/>
</dbReference>
<comment type="pathway">
    <text evidence="3 10">Organic acid metabolism; glycolate biosynthesis; glycolate from 2-phosphoglycolate: step 1/1.</text>
</comment>
<dbReference type="GO" id="GO:0005975">
    <property type="term" value="P:carbohydrate metabolic process"/>
    <property type="evidence" value="ECO:0007669"/>
    <property type="project" value="InterPro"/>
</dbReference>
<gene>
    <name evidence="11" type="primary">gph</name>
    <name evidence="11" type="ORF">GCM10007894_01580</name>
</gene>
<dbReference type="InterPro" id="IPR036412">
    <property type="entry name" value="HAD-like_sf"/>
</dbReference>
<evidence type="ECO:0000256" key="2">
    <source>
        <dbReference type="ARBA" id="ARBA00001946"/>
    </source>
</evidence>
<feature type="binding site" evidence="10">
    <location>
        <position position="13"/>
    </location>
    <ligand>
        <name>Mg(2+)</name>
        <dbReference type="ChEBI" id="CHEBI:18420"/>
    </ligand>
</feature>
<dbReference type="PRINTS" id="PR00413">
    <property type="entry name" value="HADHALOGNASE"/>
</dbReference>
<dbReference type="GO" id="GO:0006281">
    <property type="term" value="P:DNA repair"/>
    <property type="evidence" value="ECO:0007669"/>
    <property type="project" value="TreeGrafter"/>
</dbReference>
<feature type="active site" description="Nucleophile" evidence="10">
    <location>
        <position position="11"/>
    </location>
</feature>
<dbReference type="HAMAP" id="MF_00495">
    <property type="entry name" value="GPH_hydrolase_bact"/>
    <property type="match status" value="1"/>
</dbReference>
<protein>
    <recommendedName>
        <fullName evidence="5 10">Phosphoglycolate phosphatase</fullName>
        <shortName evidence="10">PGP</shortName>
        <shortName evidence="10">PGPase</shortName>
        <ecNumber evidence="5 10">3.1.3.18</ecNumber>
    </recommendedName>
</protein>
<dbReference type="Pfam" id="PF13419">
    <property type="entry name" value="HAD_2"/>
    <property type="match status" value="1"/>
</dbReference>
<dbReference type="InterPro" id="IPR050155">
    <property type="entry name" value="HAD-like_hydrolase_sf"/>
</dbReference>
<comment type="function">
    <text evidence="10">Specifically catalyzes the dephosphorylation of 2-phosphoglycolate. Is involved in the dissimilation of the intracellular 2-phosphoglycolate formed during the DNA repair of 3'-phosphoglycolate ends, a major class of DNA lesions induced by oxidative stress.</text>
</comment>
<dbReference type="FunFam" id="3.40.50.1000:FF:000022">
    <property type="entry name" value="Phosphoglycolate phosphatase"/>
    <property type="match status" value="1"/>
</dbReference>
<keyword evidence="8 10" id="KW-0460">Magnesium</keyword>
<evidence type="ECO:0000256" key="4">
    <source>
        <dbReference type="ARBA" id="ARBA00006171"/>
    </source>
</evidence>
<accession>A0AA37TUU6</accession>
<dbReference type="InterPro" id="IPR037512">
    <property type="entry name" value="PGPase_prok"/>
</dbReference>
<dbReference type="GO" id="GO:0046295">
    <property type="term" value="P:glycolate biosynthetic process"/>
    <property type="evidence" value="ECO:0007669"/>
    <property type="project" value="UniProtKB-UniRule"/>
</dbReference>
<dbReference type="SUPFAM" id="SSF56784">
    <property type="entry name" value="HAD-like"/>
    <property type="match status" value="1"/>
</dbReference>
<evidence type="ECO:0000313" key="12">
    <source>
        <dbReference type="Proteomes" id="UP001157439"/>
    </source>
</evidence>
<dbReference type="GO" id="GO:0046872">
    <property type="term" value="F:metal ion binding"/>
    <property type="evidence" value="ECO:0007669"/>
    <property type="project" value="UniProtKB-KW"/>
</dbReference>
<dbReference type="GO" id="GO:0008967">
    <property type="term" value="F:phosphoglycolate phosphatase activity"/>
    <property type="evidence" value="ECO:0007669"/>
    <property type="project" value="UniProtKB-UniRule"/>
</dbReference>
<comment type="similarity">
    <text evidence="4 10">Belongs to the HAD-like hydrolase superfamily. CbbY/CbbZ/Gph/YieH family.</text>
</comment>
<dbReference type="Proteomes" id="UP001157439">
    <property type="component" value="Unassembled WGS sequence"/>
</dbReference>
<evidence type="ECO:0000256" key="7">
    <source>
        <dbReference type="ARBA" id="ARBA00022801"/>
    </source>
</evidence>
<sequence>MLDSKKLIAFDLDGTLVDSVPDIAAAANKSMQALGLAQVSESQVRGFVGNGVPTMLTRVLSQVQQRPPSAAQLQQAIALFNDFYQRDLCSHGALYPGVERTLAALKAKAITLVVITNKPEAFVPGILQHFAIEHYFDAIIGGDSLAENKPSPLQLNHVMTHFNAVQDDFLMVGDSKNDVLAAHAAKCDSIGLTYGYNYGEDISLSKPTIVANQFSDILQYLP</sequence>
<proteinExistence type="inferred from homology"/>